<accession>A0A1M4X9E7</accession>
<dbReference type="Gene3D" id="1.10.10.1150">
    <property type="entry name" value="Coenzyme PQQ synthesis protein D (PqqD)"/>
    <property type="match status" value="1"/>
</dbReference>
<organism evidence="1 2">
    <name type="scientific">Caloramator proteoclasticus DSM 10124</name>
    <dbReference type="NCBI Taxonomy" id="1121262"/>
    <lineage>
        <taxon>Bacteria</taxon>
        <taxon>Bacillati</taxon>
        <taxon>Bacillota</taxon>
        <taxon>Clostridia</taxon>
        <taxon>Eubacteriales</taxon>
        <taxon>Clostridiaceae</taxon>
        <taxon>Caloramator</taxon>
    </lineage>
</organism>
<protein>
    <submittedName>
        <fullName evidence="1">Coenzyme PQQ synthesis protein D (PqqD)</fullName>
    </submittedName>
</protein>
<dbReference type="Pfam" id="PF05402">
    <property type="entry name" value="PqqD"/>
    <property type="match status" value="1"/>
</dbReference>
<evidence type="ECO:0000313" key="1">
    <source>
        <dbReference type="EMBL" id="SHE90093.1"/>
    </source>
</evidence>
<dbReference type="SUPFAM" id="SSF55729">
    <property type="entry name" value="Acyl-CoA N-acyltransferases (Nat)"/>
    <property type="match status" value="1"/>
</dbReference>
<dbReference type="InterPro" id="IPR016181">
    <property type="entry name" value="Acyl_CoA_acyltransferase"/>
</dbReference>
<dbReference type="EMBL" id="FQVG01000022">
    <property type="protein sequence ID" value="SHE90093.1"/>
    <property type="molecule type" value="Genomic_DNA"/>
</dbReference>
<dbReference type="RefSeq" id="WP_073248606.1">
    <property type="nucleotide sequence ID" value="NZ_FQVG01000022.1"/>
</dbReference>
<reference evidence="2" key="1">
    <citation type="submission" date="2016-11" db="EMBL/GenBank/DDBJ databases">
        <authorList>
            <person name="Varghese N."/>
            <person name="Submissions S."/>
        </authorList>
    </citation>
    <scope>NUCLEOTIDE SEQUENCE [LARGE SCALE GENOMIC DNA]</scope>
    <source>
        <strain evidence="2">DSM 10124</strain>
    </source>
</reference>
<gene>
    <name evidence="1" type="ORF">SAMN02746091_01356</name>
</gene>
<dbReference type="AlphaFoldDB" id="A0A1M4X9E7"/>
<dbReference type="InterPro" id="IPR041881">
    <property type="entry name" value="PqqD_sf"/>
</dbReference>
<dbReference type="Proteomes" id="UP000184423">
    <property type="component" value="Unassembled WGS sequence"/>
</dbReference>
<proteinExistence type="predicted"/>
<name>A0A1M4X9E7_9CLOT</name>
<dbReference type="InterPro" id="IPR008792">
    <property type="entry name" value="PQQD"/>
</dbReference>
<evidence type="ECO:0000313" key="2">
    <source>
        <dbReference type="Proteomes" id="UP000184423"/>
    </source>
</evidence>
<keyword evidence="2" id="KW-1185">Reference proteome</keyword>
<sequence>MLLQNNNFYPLFSEEYVSYLYDEENGRRYLISKQYRSLDKLVLNREGKIILDNCNGKNTIADIIKKLGEIYPEVPYETLNNDVNNLLFTCWRIGIIQWLNLDINLSSPYHDLFNNTIDNYTCSILSGENLIKIFSQTNNLKCKNKYIPAFVFNENTLRDYSFYNIEQYCAITHIDKLVMLFGISRKNSKSLTVEINFYYLDEEHLDKKESLSNFIQWAIEVFSKFSNTRFNSIEATALKNDIHSQKIIEGFGFKKVGELKSEIFEENENNFLDLCIYRKNIKYDKAFKTN</sequence>
<dbReference type="Gene3D" id="3.40.630.30">
    <property type="match status" value="1"/>
</dbReference>